<sequence length="90" mass="9691">MKDALIIDGELTVAVAAEQQARLRAFLERGTAADVDLSGVTELDTAGLQLLLVARREAAQRGITLTFHNPSRAVHDVFVMAHLDLDGAPR</sequence>
<dbReference type="AlphaFoldDB" id="A0A919PSH4"/>
<protein>
    <submittedName>
        <fullName evidence="2">Sulfate transporter</fullName>
    </submittedName>
</protein>
<evidence type="ECO:0000259" key="1">
    <source>
        <dbReference type="PROSITE" id="PS50801"/>
    </source>
</evidence>
<comment type="caution">
    <text evidence="2">The sequence shown here is derived from an EMBL/GenBank/DDBJ whole genome shotgun (WGS) entry which is preliminary data.</text>
</comment>
<dbReference type="InterPro" id="IPR036513">
    <property type="entry name" value="STAS_dom_sf"/>
</dbReference>
<dbReference type="InterPro" id="IPR058548">
    <property type="entry name" value="MlaB-like_STAS"/>
</dbReference>
<name>A0A919PSH4_9ACTN</name>
<dbReference type="Gene3D" id="3.30.750.24">
    <property type="entry name" value="STAS domain"/>
    <property type="match status" value="1"/>
</dbReference>
<reference evidence="2" key="1">
    <citation type="submission" date="2021-01" db="EMBL/GenBank/DDBJ databases">
        <title>Whole genome shotgun sequence of Dactylosporangium siamense NBRC 106093.</title>
        <authorList>
            <person name="Komaki H."/>
            <person name="Tamura T."/>
        </authorList>
    </citation>
    <scope>NUCLEOTIDE SEQUENCE</scope>
    <source>
        <strain evidence="2">NBRC 106093</strain>
    </source>
</reference>
<accession>A0A919PSH4</accession>
<feature type="domain" description="STAS" evidence="1">
    <location>
        <begin position="5"/>
        <end position="90"/>
    </location>
</feature>
<gene>
    <name evidence="2" type="ORF">Dsi01nite_078420</name>
</gene>
<evidence type="ECO:0000313" key="2">
    <source>
        <dbReference type="EMBL" id="GIG49801.1"/>
    </source>
</evidence>
<keyword evidence="3" id="KW-1185">Reference proteome</keyword>
<dbReference type="PANTHER" id="PTHR35849">
    <property type="entry name" value="BLR2341 PROTEIN"/>
    <property type="match status" value="1"/>
</dbReference>
<dbReference type="CDD" id="cd07043">
    <property type="entry name" value="STAS_anti-anti-sigma_factors"/>
    <property type="match status" value="1"/>
</dbReference>
<dbReference type="InterPro" id="IPR002645">
    <property type="entry name" value="STAS_dom"/>
</dbReference>
<dbReference type="EMBL" id="BONQ01000125">
    <property type="protein sequence ID" value="GIG49801.1"/>
    <property type="molecule type" value="Genomic_DNA"/>
</dbReference>
<proteinExistence type="predicted"/>
<dbReference type="InterPro" id="IPR052746">
    <property type="entry name" value="MlaB_ABC_Transporter"/>
</dbReference>
<dbReference type="PROSITE" id="PS50801">
    <property type="entry name" value="STAS"/>
    <property type="match status" value="1"/>
</dbReference>
<organism evidence="2 3">
    <name type="scientific">Dactylosporangium siamense</name>
    <dbReference type="NCBI Taxonomy" id="685454"/>
    <lineage>
        <taxon>Bacteria</taxon>
        <taxon>Bacillati</taxon>
        <taxon>Actinomycetota</taxon>
        <taxon>Actinomycetes</taxon>
        <taxon>Micromonosporales</taxon>
        <taxon>Micromonosporaceae</taxon>
        <taxon>Dactylosporangium</taxon>
    </lineage>
</organism>
<evidence type="ECO:0000313" key="3">
    <source>
        <dbReference type="Proteomes" id="UP000660611"/>
    </source>
</evidence>
<dbReference type="SUPFAM" id="SSF52091">
    <property type="entry name" value="SpoIIaa-like"/>
    <property type="match status" value="1"/>
</dbReference>
<dbReference type="Proteomes" id="UP000660611">
    <property type="component" value="Unassembled WGS sequence"/>
</dbReference>
<dbReference type="Pfam" id="PF13466">
    <property type="entry name" value="STAS_2"/>
    <property type="match status" value="1"/>
</dbReference>
<dbReference type="RefSeq" id="WP_203851463.1">
    <property type="nucleotide sequence ID" value="NZ_BAAAVW010000008.1"/>
</dbReference>
<dbReference type="PANTHER" id="PTHR35849:SF2">
    <property type="entry name" value="BLR2341 PROTEIN"/>
    <property type="match status" value="1"/>
</dbReference>